<dbReference type="InParanoid" id="D2VWG0"/>
<dbReference type="EMBL" id="GG738904">
    <property type="protein sequence ID" value="EFC38831.1"/>
    <property type="molecule type" value="Genomic_DNA"/>
</dbReference>
<evidence type="ECO:0000313" key="10">
    <source>
        <dbReference type="Proteomes" id="UP000006671"/>
    </source>
</evidence>
<dbReference type="Pfam" id="PF13475">
    <property type="entry name" value="DUF4116"/>
    <property type="match status" value="5"/>
</dbReference>
<proteinExistence type="predicted"/>
<dbReference type="Pfam" id="PF00069">
    <property type="entry name" value="Pkinase"/>
    <property type="match status" value="1"/>
</dbReference>
<dbReference type="GO" id="GO:0005737">
    <property type="term" value="C:cytoplasm"/>
    <property type="evidence" value="ECO:0007669"/>
    <property type="project" value="TreeGrafter"/>
</dbReference>
<dbReference type="Proteomes" id="UP000006671">
    <property type="component" value="Unassembled WGS sequence"/>
</dbReference>
<evidence type="ECO:0000256" key="7">
    <source>
        <dbReference type="SAM" id="Coils"/>
    </source>
</evidence>
<dbReference type="Gene3D" id="3.30.200.20">
    <property type="entry name" value="Phosphorylase Kinase, domain 1"/>
    <property type="match status" value="1"/>
</dbReference>
<dbReference type="PROSITE" id="PS50011">
    <property type="entry name" value="PROTEIN_KINASE_DOM"/>
    <property type="match status" value="1"/>
</dbReference>
<reference evidence="9 10" key="1">
    <citation type="journal article" date="2010" name="Cell">
        <title>The genome of Naegleria gruberi illuminates early eukaryotic versatility.</title>
        <authorList>
            <person name="Fritz-Laylin L.K."/>
            <person name="Prochnik S.E."/>
            <person name="Ginger M.L."/>
            <person name="Dacks J.B."/>
            <person name="Carpenter M.L."/>
            <person name="Field M.C."/>
            <person name="Kuo A."/>
            <person name="Paredez A."/>
            <person name="Chapman J."/>
            <person name="Pham J."/>
            <person name="Shu S."/>
            <person name="Neupane R."/>
            <person name="Cipriano M."/>
            <person name="Mancuso J."/>
            <person name="Tu H."/>
            <person name="Salamov A."/>
            <person name="Lindquist E."/>
            <person name="Shapiro H."/>
            <person name="Lucas S."/>
            <person name="Grigoriev I.V."/>
            <person name="Cande W.Z."/>
            <person name="Fulton C."/>
            <person name="Rokhsar D.S."/>
            <person name="Dawson S.C."/>
        </authorList>
    </citation>
    <scope>NUCLEOTIDE SEQUENCE [LARGE SCALE GENOMIC DNA]</scope>
    <source>
        <strain evidence="9 10">NEG-M</strain>
    </source>
</reference>
<dbReference type="VEuPathDB" id="AmoebaDB:NAEGRDRAFT_73367"/>
<dbReference type="SMART" id="SM00220">
    <property type="entry name" value="S_TKc"/>
    <property type="match status" value="1"/>
</dbReference>
<dbReference type="GO" id="GO:0005524">
    <property type="term" value="F:ATP binding"/>
    <property type="evidence" value="ECO:0007669"/>
    <property type="project" value="UniProtKB-KW"/>
</dbReference>
<dbReference type="OrthoDB" id="9992527at2759"/>
<gene>
    <name evidence="9" type="ORF">NAEGRDRAFT_73367</name>
</gene>
<evidence type="ECO:0000256" key="3">
    <source>
        <dbReference type="ARBA" id="ARBA00022679"/>
    </source>
</evidence>
<dbReference type="GeneID" id="8858825"/>
<keyword evidence="5" id="KW-0418">Kinase</keyword>
<keyword evidence="7" id="KW-0175">Coiled coil</keyword>
<protein>
    <recommendedName>
        <fullName evidence="1">non-specific serine/threonine protein kinase</fullName>
        <ecNumber evidence="1">2.7.11.1</ecNumber>
    </recommendedName>
</protein>
<evidence type="ECO:0000256" key="2">
    <source>
        <dbReference type="ARBA" id="ARBA00022527"/>
    </source>
</evidence>
<dbReference type="AlphaFoldDB" id="D2VWG0"/>
<dbReference type="RefSeq" id="XP_002671575.1">
    <property type="nucleotide sequence ID" value="XM_002671529.1"/>
</dbReference>
<dbReference type="InterPro" id="IPR000719">
    <property type="entry name" value="Prot_kinase_dom"/>
</dbReference>
<dbReference type="PANTHER" id="PTHR11042">
    <property type="entry name" value="EUKARYOTIC TRANSLATION INITIATION FACTOR 2-ALPHA KINASE EIF2-ALPHA KINASE -RELATED"/>
    <property type="match status" value="1"/>
</dbReference>
<dbReference type="InterPro" id="IPR050339">
    <property type="entry name" value="CC_SR_Kinase"/>
</dbReference>
<dbReference type="SUPFAM" id="SSF56112">
    <property type="entry name" value="Protein kinase-like (PK-like)"/>
    <property type="match status" value="1"/>
</dbReference>
<dbReference type="GO" id="GO:0005634">
    <property type="term" value="C:nucleus"/>
    <property type="evidence" value="ECO:0007669"/>
    <property type="project" value="TreeGrafter"/>
</dbReference>
<dbReference type="GO" id="GO:0004694">
    <property type="term" value="F:eukaryotic translation initiation factor 2alpha kinase activity"/>
    <property type="evidence" value="ECO:0007669"/>
    <property type="project" value="TreeGrafter"/>
</dbReference>
<evidence type="ECO:0000256" key="5">
    <source>
        <dbReference type="ARBA" id="ARBA00022777"/>
    </source>
</evidence>
<dbReference type="EC" id="2.7.11.1" evidence="1"/>
<organism evidence="10">
    <name type="scientific">Naegleria gruberi</name>
    <name type="common">Amoeba</name>
    <dbReference type="NCBI Taxonomy" id="5762"/>
    <lineage>
        <taxon>Eukaryota</taxon>
        <taxon>Discoba</taxon>
        <taxon>Heterolobosea</taxon>
        <taxon>Tetramitia</taxon>
        <taxon>Eutetramitia</taxon>
        <taxon>Vahlkampfiidae</taxon>
        <taxon>Naegleria</taxon>
    </lineage>
</organism>
<evidence type="ECO:0000256" key="6">
    <source>
        <dbReference type="ARBA" id="ARBA00022840"/>
    </source>
</evidence>
<evidence type="ECO:0000256" key="4">
    <source>
        <dbReference type="ARBA" id="ARBA00022741"/>
    </source>
</evidence>
<dbReference type="PANTHER" id="PTHR11042:SF160">
    <property type="entry name" value="EUKARYOTIC TRANSLATION INITIATION FACTOR 2-ALPHA KINASE 1"/>
    <property type="match status" value="1"/>
</dbReference>
<keyword evidence="3" id="KW-0808">Transferase</keyword>
<keyword evidence="6" id="KW-0067">ATP-binding</keyword>
<dbReference type="Gene3D" id="1.10.510.10">
    <property type="entry name" value="Transferase(Phosphotransferase) domain 1"/>
    <property type="match status" value="1"/>
</dbReference>
<feature type="domain" description="Protein kinase" evidence="8">
    <location>
        <begin position="472"/>
        <end position="787"/>
    </location>
</feature>
<name>D2VWG0_NAEGR</name>
<feature type="coiled-coil region" evidence="7">
    <location>
        <begin position="809"/>
        <end position="843"/>
    </location>
</feature>
<dbReference type="eggNOG" id="KOG0601">
    <property type="taxonomic scope" value="Eukaryota"/>
</dbReference>
<dbReference type="KEGG" id="ngr:NAEGRDRAFT_73367"/>
<keyword evidence="4" id="KW-0547">Nucleotide-binding</keyword>
<sequence>MLNINFSSLSQSDKNYILEQIKWNDCSCLEKVNETLKKDREFVLETIKKHGSALEYADESLKQDREFILTAVKTNGNSFRYIDEKFKKDREIVLEGFKENLSALEYADKSLKKDRDFMLTAVKQNGLALQHADKLLKKDRKIVLEAVKEKAYAFKYANKSFTKDREFMLEAIESNPYAFGNANVSFKKDRQFMLDAVKRNGLALHYYQDDLFRKDREIVLEAVKTNGKILKHLSESFRKDREVVFQAFQNWKKALKYASASLRNDKLFLYWISKHDLNTAREYSPHLVQIIENHSKLQTKLSTNIIDIYSKSFSDENELYYCLELPKNNPKSKSTLFNLNPTYSTVFIEKLVIFQIWKRLTESTIDIFYLESPNYYLFCFRLEKFLEENSTQPIGLKDLKRVVETISSKFETSHYNKKETSQILYFFTKWTESEKTFNNYKQILSKYNELHGDLSKIFRAMNQYYNYFSNDYDFISILGHGGEGVVLKVFHKSSRSLRAVKFKYNTEESEESGNELLKLLRRKDLTGKINYFDCGMIHNHLYSVMELGEESLADYISRNFEIYMNRTAKSKDKLIEILQIFIKVLESVKSIHDHNILHRDLDPQNIVKIQDEYKIIDFETSKVIKTGNSITIARGKYSYMSPEVSHDSYTDDMLKNGDEMKLAHNIGNITISCDLFSLGCILLKLLTNVPLQLDEQFIHDSDISKYNDNFTYFNVYGKYFFTVVTTSEGEMKLHYAIEKLINSSIMEEYGVNHLLIRCIITMIQRDSSKRLSCRVHKTTLESVVKFLKGESKELKEITDYKEIISLKSYSQLIEENKKLNENQKALEEKIKILEEEIRKWKLNSQ</sequence>
<keyword evidence="2" id="KW-0723">Serine/threonine-protein kinase</keyword>
<keyword evidence="10" id="KW-1185">Reference proteome</keyword>
<evidence type="ECO:0000313" key="9">
    <source>
        <dbReference type="EMBL" id="EFC38831.1"/>
    </source>
</evidence>
<dbReference type="InterPro" id="IPR011009">
    <property type="entry name" value="Kinase-like_dom_sf"/>
</dbReference>
<evidence type="ECO:0000259" key="8">
    <source>
        <dbReference type="PROSITE" id="PS50011"/>
    </source>
</evidence>
<dbReference type="InterPro" id="IPR025197">
    <property type="entry name" value="DUF4116"/>
</dbReference>
<accession>D2VWG0</accession>
<evidence type="ECO:0000256" key="1">
    <source>
        <dbReference type="ARBA" id="ARBA00012513"/>
    </source>
</evidence>